<dbReference type="PANTHER" id="PTHR12111">
    <property type="entry name" value="SPLICING FACTOR YJU2"/>
    <property type="match status" value="1"/>
</dbReference>
<dbReference type="AlphaFoldDB" id="A0A5B8MI53"/>
<accession>A0A5B8MI53</accession>
<sequence>MSSLGAVQADGYYYPPEYDGRKHGGLNSFRKSHALGKRAKKLKSEGVLVVRFEMPFNVTCSGCSNTIGKGVRFNAEKRQEGSYYTTKIWKFRMRSPCCKDNFIEVKTDPKNTDYIVTLGATRKRDSLVEAGRPGEGNLVIDLADEDQRNSVGNAFEKLEKSREQMSAASRANKEIEELKRHSRATTQRDYAMNRQLRRSNRSKRNREKALVSEGKALGLSSSIKLLPKLKDEPGATSFAVLKSRSLSAAASSRAKRRKIRKQSIFG</sequence>
<name>A0A5B8MI53_9CHLO</name>
<dbReference type="EMBL" id="CP031036">
    <property type="protein sequence ID" value="QDZ19971.1"/>
    <property type="molecule type" value="Genomic_DNA"/>
</dbReference>
<gene>
    <name evidence="3" type="ORF">A3770_03p24890</name>
</gene>
<dbReference type="GO" id="GO:0071014">
    <property type="term" value="C:post-mRNA release spliceosomal complex"/>
    <property type="evidence" value="ECO:0007669"/>
    <property type="project" value="TreeGrafter"/>
</dbReference>
<evidence type="ECO:0000313" key="3">
    <source>
        <dbReference type="EMBL" id="QDZ19971.1"/>
    </source>
</evidence>
<dbReference type="Pfam" id="PF04502">
    <property type="entry name" value="Saf4_Yju2"/>
    <property type="match status" value="1"/>
</dbReference>
<comment type="similarity">
    <text evidence="1">Belongs to the CWC16 family.</text>
</comment>
<dbReference type="GO" id="GO:0000398">
    <property type="term" value="P:mRNA splicing, via spliceosome"/>
    <property type="evidence" value="ECO:0007669"/>
    <property type="project" value="InterPro"/>
</dbReference>
<feature type="compositionally biased region" description="Basic residues" evidence="2">
    <location>
        <begin position="253"/>
        <end position="266"/>
    </location>
</feature>
<proteinExistence type="inferred from homology"/>
<dbReference type="Proteomes" id="UP000316726">
    <property type="component" value="Chromosome 3"/>
</dbReference>
<dbReference type="PANTHER" id="PTHR12111:SF2">
    <property type="entry name" value="SPLICING FACTOR YJU2B-RELATED"/>
    <property type="match status" value="1"/>
</dbReference>
<dbReference type="InterPro" id="IPR007590">
    <property type="entry name" value="Saf4/Yju2"/>
</dbReference>
<evidence type="ECO:0000256" key="2">
    <source>
        <dbReference type="SAM" id="MobiDB-lite"/>
    </source>
</evidence>
<evidence type="ECO:0000313" key="4">
    <source>
        <dbReference type="Proteomes" id="UP000316726"/>
    </source>
</evidence>
<dbReference type="STRING" id="1764295.A0A5B8MI53"/>
<protein>
    <submittedName>
        <fullName evidence="3">DUF572 domain-containing protein</fullName>
    </submittedName>
</protein>
<evidence type="ECO:0000256" key="1">
    <source>
        <dbReference type="ARBA" id="ARBA00005595"/>
    </source>
</evidence>
<dbReference type="OrthoDB" id="360327at2759"/>
<feature type="region of interest" description="Disordered" evidence="2">
    <location>
        <begin position="159"/>
        <end position="213"/>
    </location>
</feature>
<dbReference type="GO" id="GO:0005684">
    <property type="term" value="C:U2-type spliceosomal complex"/>
    <property type="evidence" value="ECO:0007669"/>
    <property type="project" value="TreeGrafter"/>
</dbReference>
<feature type="compositionally biased region" description="Basic residues" evidence="2">
    <location>
        <begin position="195"/>
        <end position="206"/>
    </location>
</feature>
<keyword evidence="4" id="KW-1185">Reference proteome</keyword>
<organism evidence="3 4">
    <name type="scientific">Chloropicon primus</name>
    <dbReference type="NCBI Taxonomy" id="1764295"/>
    <lineage>
        <taxon>Eukaryota</taxon>
        <taxon>Viridiplantae</taxon>
        <taxon>Chlorophyta</taxon>
        <taxon>Chloropicophyceae</taxon>
        <taxon>Chloropicales</taxon>
        <taxon>Chloropicaceae</taxon>
        <taxon>Chloropicon</taxon>
    </lineage>
</organism>
<reference evidence="3 4" key="1">
    <citation type="submission" date="2018-07" db="EMBL/GenBank/DDBJ databases">
        <title>The complete nuclear genome of the prasinophyte Chloropicon primus (CCMP1205).</title>
        <authorList>
            <person name="Pombert J.-F."/>
            <person name="Otis C."/>
            <person name="Turmel M."/>
            <person name="Lemieux C."/>
        </authorList>
    </citation>
    <scope>NUCLEOTIDE SEQUENCE [LARGE SCALE GENOMIC DNA]</scope>
    <source>
        <strain evidence="3 4">CCMP1205</strain>
    </source>
</reference>
<feature type="region of interest" description="Disordered" evidence="2">
    <location>
        <begin position="245"/>
        <end position="266"/>
    </location>
</feature>